<sequence length="60" mass="6784">MRKRSTQPIQLPDNECVTTLYIREAFFKTGSVIACSRGLVLEDVSLIDARLHQSIALQIH</sequence>
<reference evidence="2" key="1">
    <citation type="journal article" date="2019" name="Int. J. Syst. Evol. Microbiol.">
        <title>The Global Catalogue of Microorganisms (GCM) 10K type strain sequencing project: providing services to taxonomists for standard genome sequencing and annotation.</title>
        <authorList>
            <consortium name="The Broad Institute Genomics Platform"/>
            <consortium name="The Broad Institute Genome Sequencing Center for Infectious Disease"/>
            <person name="Wu L."/>
            <person name="Ma J."/>
        </authorList>
    </citation>
    <scope>NUCLEOTIDE SEQUENCE [LARGE SCALE GENOMIC DNA]</scope>
    <source>
        <strain evidence="2">NBRC 3250</strain>
    </source>
</reference>
<dbReference type="EMBL" id="BSNW01000007">
    <property type="protein sequence ID" value="GLQ68551.1"/>
    <property type="molecule type" value="Genomic_DNA"/>
</dbReference>
<organism evidence="1 2">
    <name type="scientific">Gluconobacter albidus</name>
    <dbReference type="NCBI Taxonomy" id="318683"/>
    <lineage>
        <taxon>Bacteria</taxon>
        <taxon>Pseudomonadati</taxon>
        <taxon>Pseudomonadota</taxon>
        <taxon>Alphaproteobacteria</taxon>
        <taxon>Acetobacterales</taxon>
        <taxon>Acetobacteraceae</taxon>
        <taxon>Gluconobacter</taxon>
    </lineage>
</organism>
<keyword evidence="2" id="KW-1185">Reference proteome</keyword>
<dbReference type="Proteomes" id="UP001156672">
    <property type="component" value="Unassembled WGS sequence"/>
</dbReference>
<name>A0ABQ5X106_9PROT</name>
<gene>
    <name evidence="1" type="ORF">GCM10007866_10000</name>
</gene>
<evidence type="ECO:0000313" key="1">
    <source>
        <dbReference type="EMBL" id="GLQ68551.1"/>
    </source>
</evidence>
<evidence type="ECO:0008006" key="3">
    <source>
        <dbReference type="Google" id="ProtNLM"/>
    </source>
</evidence>
<evidence type="ECO:0000313" key="2">
    <source>
        <dbReference type="Proteomes" id="UP001156672"/>
    </source>
</evidence>
<accession>A0ABQ5X106</accession>
<comment type="caution">
    <text evidence="1">The sequence shown here is derived from an EMBL/GenBank/DDBJ whole genome shotgun (WGS) entry which is preliminary data.</text>
</comment>
<protein>
    <recommendedName>
        <fullName evidence="3">Transposase</fullName>
    </recommendedName>
</protein>
<proteinExistence type="predicted"/>